<dbReference type="GO" id="GO:0006508">
    <property type="term" value="P:proteolysis"/>
    <property type="evidence" value="ECO:0007669"/>
    <property type="project" value="UniProtKB-KW"/>
</dbReference>
<evidence type="ECO:0000256" key="3">
    <source>
        <dbReference type="ARBA" id="ARBA00022825"/>
    </source>
</evidence>
<evidence type="ECO:0000259" key="4">
    <source>
        <dbReference type="PROSITE" id="PS51695"/>
    </source>
</evidence>
<evidence type="ECO:0000256" key="1">
    <source>
        <dbReference type="ARBA" id="ARBA00022670"/>
    </source>
</evidence>
<organism evidence="5">
    <name type="scientific">viral metagenome</name>
    <dbReference type="NCBI Taxonomy" id="1070528"/>
    <lineage>
        <taxon>unclassified sequences</taxon>
        <taxon>metagenomes</taxon>
        <taxon>organismal metagenomes</taxon>
    </lineage>
</organism>
<dbReference type="GO" id="GO:0004252">
    <property type="term" value="F:serine-type endopeptidase activity"/>
    <property type="evidence" value="ECO:0007669"/>
    <property type="project" value="InterPro"/>
</dbReference>
<dbReference type="PROSITE" id="PS00138">
    <property type="entry name" value="SUBTILASE_SER"/>
    <property type="match status" value="1"/>
</dbReference>
<sequence length="446" mass="47973">MFALGNRKTTKKLENLAVSQNIINTLKLYQQSIATNAARLKEKMNETKKIIEQQNTESSKEETETCNNYAITAATNSLANSYINAPSIGFNGIQLLSLYNIPSIKPSILSNSNEMAKKVKIAIIIAHTYPKLKDDLYSYWTSPSNFGPNSTPPNVTIYTTPGATINSNWSGESCMDLQIICTVNPNADIYVVEAKSSATKDLLNAVNYAENNIRADVLSMSWGGDDSASFSGAAYSSYFSNPNICYCAASGDANYVSWPAVSSNCVAVGGTTLLWTPSDISPASRTEFTWPSAGCGYSKSVLKPAYQNAVNTSSKYRCIPDLSLVSNPVSGIHIICAGKWNCIGGTSAAAPIFAGMLSIANQQRFNSGKSALTTTYPKFQVPSNNVQQCLYNPDLYKSMFADVVIGTCVGTGENSQIKFSAVQNFDIATGLGSPNCAVMCNNLFNL</sequence>
<dbReference type="InterPro" id="IPR023828">
    <property type="entry name" value="Peptidase_S8_Ser-AS"/>
</dbReference>
<dbReference type="EMBL" id="MN740773">
    <property type="protein sequence ID" value="QHU10909.1"/>
    <property type="molecule type" value="Genomic_DNA"/>
</dbReference>
<name>A0A6C0JZN7_9ZZZZ</name>
<evidence type="ECO:0000256" key="2">
    <source>
        <dbReference type="ARBA" id="ARBA00022801"/>
    </source>
</evidence>
<dbReference type="CDD" id="cd04056">
    <property type="entry name" value="Peptidases_S53"/>
    <property type="match status" value="1"/>
</dbReference>
<keyword evidence="1" id="KW-0645">Protease</keyword>
<dbReference type="PROSITE" id="PS51695">
    <property type="entry name" value="SEDOLISIN"/>
    <property type="match status" value="1"/>
</dbReference>
<dbReference type="AlphaFoldDB" id="A0A6C0JZN7"/>
<keyword evidence="2" id="KW-0378">Hydrolase</keyword>
<evidence type="ECO:0000313" key="5">
    <source>
        <dbReference type="EMBL" id="QHU10909.1"/>
    </source>
</evidence>
<dbReference type="Gene3D" id="3.40.50.200">
    <property type="entry name" value="Peptidase S8/S53 domain"/>
    <property type="match status" value="1"/>
</dbReference>
<reference evidence="5" key="1">
    <citation type="journal article" date="2020" name="Nature">
        <title>Giant virus diversity and host interactions through global metagenomics.</title>
        <authorList>
            <person name="Schulz F."/>
            <person name="Roux S."/>
            <person name="Paez-Espino D."/>
            <person name="Jungbluth S."/>
            <person name="Walsh D.A."/>
            <person name="Denef V.J."/>
            <person name="McMahon K.D."/>
            <person name="Konstantinidis K.T."/>
            <person name="Eloe-Fadrosh E.A."/>
            <person name="Kyrpides N.C."/>
            <person name="Woyke T."/>
        </authorList>
    </citation>
    <scope>NUCLEOTIDE SEQUENCE</scope>
    <source>
        <strain evidence="5">GVMAG-S-1101165-83</strain>
    </source>
</reference>
<protein>
    <recommendedName>
        <fullName evidence="4">Peptidase S53 domain-containing protein</fullName>
    </recommendedName>
</protein>
<dbReference type="PANTHER" id="PTHR14218:SF15">
    <property type="entry name" value="TRIPEPTIDYL-PEPTIDASE 1"/>
    <property type="match status" value="1"/>
</dbReference>
<dbReference type="GO" id="GO:0008240">
    <property type="term" value="F:tripeptidyl-peptidase activity"/>
    <property type="evidence" value="ECO:0007669"/>
    <property type="project" value="TreeGrafter"/>
</dbReference>
<keyword evidence="3" id="KW-0720">Serine protease</keyword>
<dbReference type="InterPro" id="IPR050819">
    <property type="entry name" value="Tripeptidyl-peptidase_I"/>
</dbReference>
<dbReference type="SUPFAM" id="SSF52743">
    <property type="entry name" value="Subtilisin-like"/>
    <property type="match status" value="1"/>
</dbReference>
<proteinExistence type="predicted"/>
<dbReference type="InterPro" id="IPR030400">
    <property type="entry name" value="Sedolisin_dom"/>
</dbReference>
<dbReference type="PANTHER" id="PTHR14218">
    <property type="entry name" value="PROTEASE S8 TRIPEPTIDYL PEPTIDASE I CLN2"/>
    <property type="match status" value="1"/>
</dbReference>
<accession>A0A6C0JZN7</accession>
<feature type="domain" description="Peptidase S53" evidence="4">
    <location>
        <begin position="89"/>
        <end position="446"/>
    </location>
</feature>
<dbReference type="InterPro" id="IPR036852">
    <property type="entry name" value="Peptidase_S8/S53_dom_sf"/>
</dbReference>